<comment type="similarity">
    <text evidence="5">Belongs to the CFAP53 family.</text>
</comment>
<keyword evidence="10" id="KW-1185">Reference proteome</keyword>
<evidence type="ECO:0000256" key="1">
    <source>
        <dbReference type="ARBA" id="ARBA00004138"/>
    </source>
</evidence>
<protein>
    <recommendedName>
        <fullName evidence="6">Cilia- and flagella-associated protein 53</fullName>
    </recommendedName>
</protein>
<accession>A0AAD5X594</accession>
<feature type="coiled-coil region" evidence="7">
    <location>
        <begin position="389"/>
        <end position="481"/>
    </location>
</feature>
<evidence type="ECO:0000256" key="4">
    <source>
        <dbReference type="ARBA" id="ARBA00023273"/>
    </source>
</evidence>
<dbReference type="Proteomes" id="UP001212841">
    <property type="component" value="Unassembled WGS sequence"/>
</dbReference>
<dbReference type="PANTHER" id="PTHR31183">
    <property type="entry name" value="TRICHOPLEIN KERATIN FILAMENT-BINDING PROTEIN FAMILY MEMBER"/>
    <property type="match status" value="1"/>
</dbReference>
<proteinExistence type="inferred from homology"/>
<dbReference type="InterPro" id="IPR043597">
    <property type="entry name" value="TPH_dom"/>
</dbReference>
<evidence type="ECO:0000313" key="9">
    <source>
        <dbReference type="EMBL" id="KAJ3050542.1"/>
    </source>
</evidence>
<evidence type="ECO:0000256" key="7">
    <source>
        <dbReference type="SAM" id="Coils"/>
    </source>
</evidence>
<keyword evidence="2 7" id="KW-0175">Coiled coil</keyword>
<evidence type="ECO:0000256" key="3">
    <source>
        <dbReference type="ARBA" id="ARBA00023069"/>
    </source>
</evidence>
<evidence type="ECO:0000313" key="10">
    <source>
        <dbReference type="Proteomes" id="UP001212841"/>
    </source>
</evidence>
<dbReference type="InterPro" id="IPR043596">
    <property type="entry name" value="CFAP53/TCHP"/>
</dbReference>
<reference evidence="9" key="1">
    <citation type="submission" date="2020-05" db="EMBL/GenBank/DDBJ databases">
        <title>Phylogenomic resolution of chytrid fungi.</title>
        <authorList>
            <person name="Stajich J.E."/>
            <person name="Amses K."/>
            <person name="Simmons R."/>
            <person name="Seto K."/>
            <person name="Myers J."/>
            <person name="Bonds A."/>
            <person name="Quandt C.A."/>
            <person name="Barry K."/>
            <person name="Liu P."/>
            <person name="Grigoriev I."/>
            <person name="Longcore J.E."/>
            <person name="James T.Y."/>
        </authorList>
    </citation>
    <scope>NUCLEOTIDE SEQUENCE</scope>
    <source>
        <strain evidence="9">JEL0318</strain>
    </source>
</reference>
<dbReference type="PANTHER" id="PTHR31183:SF1">
    <property type="entry name" value="CILIA- AND FLAGELLA-ASSOCIATED PROTEIN 53"/>
    <property type="match status" value="1"/>
</dbReference>
<gene>
    <name evidence="9" type="ORF">HK097_008508</name>
</gene>
<keyword evidence="3" id="KW-0969">Cilium</keyword>
<feature type="coiled-coil region" evidence="7">
    <location>
        <begin position="75"/>
        <end position="144"/>
    </location>
</feature>
<organism evidence="9 10">
    <name type="scientific">Rhizophlyctis rosea</name>
    <dbReference type="NCBI Taxonomy" id="64517"/>
    <lineage>
        <taxon>Eukaryota</taxon>
        <taxon>Fungi</taxon>
        <taxon>Fungi incertae sedis</taxon>
        <taxon>Chytridiomycota</taxon>
        <taxon>Chytridiomycota incertae sedis</taxon>
        <taxon>Chytridiomycetes</taxon>
        <taxon>Rhizophlyctidales</taxon>
        <taxon>Rhizophlyctidaceae</taxon>
        <taxon>Rhizophlyctis</taxon>
    </lineage>
</organism>
<dbReference type="GO" id="GO:0005929">
    <property type="term" value="C:cilium"/>
    <property type="evidence" value="ECO:0007669"/>
    <property type="project" value="UniProtKB-SubCell"/>
</dbReference>
<dbReference type="EMBL" id="JADGJD010000501">
    <property type="protein sequence ID" value="KAJ3050542.1"/>
    <property type="molecule type" value="Genomic_DNA"/>
</dbReference>
<dbReference type="Pfam" id="PF13868">
    <property type="entry name" value="TPH"/>
    <property type="match status" value="1"/>
</dbReference>
<comment type="subcellular location">
    <subcellularLocation>
        <location evidence="1">Cell projection</location>
        <location evidence="1">Cilium</location>
    </subcellularLocation>
</comment>
<evidence type="ECO:0000256" key="5">
    <source>
        <dbReference type="ARBA" id="ARBA00033747"/>
    </source>
</evidence>
<feature type="coiled-coil region" evidence="7">
    <location>
        <begin position="302"/>
        <end position="350"/>
    </location>
</feature>
<keyword evidence="4" id="KW-0966">Cell projection</keyword>
<dbReference type="AlphaFoldDB" id="A0AAD5X594"/>
<sequence length="503" mass="61522">MAMLFQSAPRHGAMRSSDFIIQNRRREEELRNKMIETTQYYAKAAAKSRFEENTTAAIRRKHILHRFEELKGQMRDDLEGRRERLRQLYQQDEDRHRAELNRMEETRESRVEQMKARMKELKEKREEERKKIVEEKMLQKWRNECDELRAIESRILEKEVAEARAEQLVERTEKLAIAAIEKKYYDDLWEQDRQKKIHREEEDKARQKALNESTTKTLTDQLALLRIQALEEARLKEEEASLMREDARLRALESSRLHLQKLQQQRQIRADLDAFNRQKLLQRQREVQESLEMDLKIVNEFLEAGEKEREGKNRRKEELRREMIAYREHLEEQRRVEREREREIDRMYREEEDRLWRQKAERWRREQMARDRLMKEVMEGRQEQLDYARHQTHIKLEQIRTERQLLEEQILRAQEEEKAEKIKQARIAKEYQDSLVVQMEMGKGRIERERKEREIEAQKEKEEEKKYRELLKREIERAEQLPRVGAFRASNRAAQLAAVPVTL</sequence>
<evidence type="ECO:0000256" key="6">
    <source>
        <dbReference type="ARBA" id="ARBA00033773"/>
    </source>
</evidence>
<feature type="domain" description="Trichohyalin-plectin-homology" evidence="8">
    <location>
        <begin position="141"/>
        <end position="477"/>
    </location>
</feature>
<evidence type="ECO:0000256" key="2">
    <source>
        <dbReference type="ARBA" id="ARBA00023054"/>
    </source>
</evidence>
<comment type="caution">
    <text evidence="9">The sequence shown here is derived from an EMBL/GenBank/DDBJ whole genome shotgun (WGS) entry which is preliminary data.</text>
</comment>
<evidence type="ECO:0000259" key="8">
    <source>
        <dbReference type="Pfam" id="PF13868"/>
    </source>
</evidence>
<name>A0AAD5X594_9FUNG</name>